<sequence>MPLPSDVFPALFDALRDRLAVHVSAVDSVTPGDNTPVAWTPLISSSPAASDTLLTSLSTSDPRLHRCIVQEIRHNASASRLEMLRRRRLEVRRTREAKRKHKQRLDAVAAAERDTALLDISTHDHKFQLFVTETHAKATARLQTLFYECIAEIKKALVRMEGVAADTTEESESMVEDLVCRYEWQLFLARLQQDCGGGLDVSLLIPRLSPDKSSNCFHASKQTRNIGKTSVSAVLQTVLQGHGPAMENGEELTVRSVISLRRITPAHRPPKKSSKLAPSLHFGVSASEMWTEVLKNMVSQSSPSKPQRVISSSSTRRIRRPPSSKDATPPELEPSFSTCDGRCSVFRQLAIGDTPQFPGTACDVQLSSIYIQWMLSTQSQSRDPVPNDVTSGSDWIQHVSVADYNIYFDVAEYEQKFAAIMQNYATSAVSDVASAIDHAVLASARRSLREVSTILERTRAEKKDYSADTIFATRKIQSGDNSSSSQPKDPSIFARASVLQLVQTLYYSRRFLTMLPGVDVAVLRKLYPSALFGEGCITSLYVPVFTCLGESEVKYDQAKAIAPPSRVSMLPLNDRAIHELLLVYVARGRHALKQDSGSSWDSNQQFTSLALSDAVNTLIPSRQTDSKQPAGTRFCVIKNPQGLWKQNNGWKQSKATGEQDDSEELQGFREADVVFVEAIAFTQLGSARQFKAAQNFKSHGMLEILGPSCMWRSCITSQDTQNNTNLCMWHASVQRFIEVGESMQYTPNGSRMKEAMITVGTDSLVERTKRVIQTSSSLLEELSSRHLPYSIKAFYEHVVNATSNHAYQAEFLGETTLAGITNGSTSISDIEKSHHELQRLVDISEEILSTENYATRELQQLLQLTVYPGVEGSFIQHGFFDVEELQNDIRTRDFELLLRLSQQKLQILMRRRQDEDNQVARRLASSRSLPSMSRGTAGLNGSKIGSSVYEVIHVMRKGRQSLLRQQRHQGEGIRNGSKRNAPLSRSLEHCASDLPYRVSPYEVKVVPTAKYRTNDGKRVARKNSNR</sequence>
<proteinExistence type="predicted"/>
<dbReference type="EMBL" id="MJFZ01000074">
    <property type="protein sequence ID" value="RAW39109.1"/>
    <property type="molecule type" value="Genomic_DNA"/>
</dbReference>
<feature type="region of interest" description="Disordered" evidence="1">
    <location>
        <begin position="297"/>
        <end position="337"/>
    </location>
</feature>
<accession>A0A329SR31</accession>
<comment type="caution">
    <text evidence="2">The sequence shown here is derived from an EMBL/GenBank/DDBJ whole genome shotgun (WGS) entry which is preliminary data.</text>
</comment>
<dbReference type="VEuPathDB" id="FungiDB:PC110_g4698"/>
<protein>
    <submittedName>
        <fullName evidence="2">Uncharacterized protein</fullName>
    </submittedName>
</protein>
<feature type="region of interest" description="Disordered" evidence="1">
    <location>
        <begin position="964"/>
        <end position="984"/>
    </location>
</feature>
<dbReference type="OrthoDB" id="128813at2759"/>
<dbReference type="Proteomes" id="UP000251314">
    <property type="component" value="Unassembled WGS sequence"/>
</dbReference>
<evidence type="ECO:0000256" key="1">
    <source>
        <dbReference type="SAM" id="MobiDB-lite"/>
    </source>
</evidence>
<evidence type="ECO:0000313" key="3">
    <source>
        <dbReference type="Proteomes" id="UP000251314"/>
    </source>
</evidence>
<keyword evidence="3" id="KW-1185">Reference proteome</keyword>
<name>A0A329SR31_9STRA</name>
<reference evidence="2 3" key="1">
    <citation type="submission" date="2018-01" db="EMBL/GenBank/DDBJ databases">
        <title>Draft genome of the strawberry crown rot pathogen Phytophthora cactorum.</title>
        <authorList>
            <person name="Armitage A.D."/>
            <person name="Lysoe E."/>
            <person name="Nellist C.F."/>
            <person name="Harrison R.J."/>
            <person name="Brurberg M.B."/>
        </authorList>
    </citation>
    <scope>NUCLEOTIDE SEQUENCE [LARGE SCALE GENOMIC DNA]</scope>
    <source>
        <strain evidence="2 3">10300</strain>
    </source>
</reference>
<evidence type="ECO:0000313" key="2">
    <source>
        <dbReference type="EMBL" id="RAW39109.1"/>
    </source>
</evidence>
<gene>
    <name evidence="2" type="ORF">PC110_g4698</name>
</gene>
<dbReference type="AlphaFoldDB" id="A0A329SR31"/>
<organism evidence="2 3">
    <name type="scientific">Phytophthora cactorum</name>
    <dbReference type="NCBI Taxonomy" id="29920"/>
    <lineage>
        <taxon>Eukaryota</taxon>
        <taxon>Sar</taxon>
        <taxon>Stramenopiles</taxon>
        <taxon>Oomycota</taxon>
        <taxon>Peronosporomycetes</taxon>
        <taxon>Peronosporales</taxon>
        <taxon>Peronosporaceae</taxon>
        <taxon>Phytophthora</taxon>
    </lineage>
</organism>